<protein>
    <submittedName>
        <fullName evidence="1">Uncharacterized protein</fullName>
    </submittedName>
</protein>
<comment type="caution">
    <text evidence="1">The sequence shown here is derived from an EMBL/GenBank/DDBJ whole genome shotgun (WGS) entry which is preliminary data.</text>
</comment>
<dbReference type="SUPFAM" id="SSF56601">
    <property type="entry name" value="beta-lactamase/transpeptidase-like"/>
    <property type="match status" value="1"/>
</dbReference>
<dbReference type="RefSeq" id="WP_131483605.1">
    <property type="nucleotide sequence ID" value="NZ_SJDL01000041.1"/>
</dbReference>
<evidence type="ECO:0000313" key="1">
    <source>
        <dbReference type="EMBL" id="TBW49363.1"/>
    </source>
</evidence>
<accession>A0ABY1ZF70</accession>
<reference evidence="1 2" key="1">
    <citation type="submission" date="2019-02" db="EMBL/GenBank/DDBJ databases">
        <title>Marinobacter halodurans sp. nov., a marine bacterium isolated from sea tidal flat.</title>
        <authorList>
            <person name="Yoo Y."/>
            <person name="Lee D.W."/>
            <person name="Kim B.S."/>
            <person name="Kim J.-J."/>
        </authorList>
    </citation>
    <scope>NUCLEOTIDE SEQUENCE [LARGE SCALE GENOMIC DNA]</scope>
    <source>
        <strain evidence="1 2">YJ-S3-2</strain>
    </source>
</reference>
<proteinExistence type="predicted"/>
<organism evidence="1 2">
    <name type="scientific">Marinobacter halodurans</name>
    <dbReference type="NCBI Taxonomy" id="2528979"/>
    <lineage>
        <taxon>Bacteria</taxon>
        <taxon>Pseudomonadati</taxon>
        <taxon>Pseudomonadota</taxon>
        <taxon>Gammaproteobacteria</taxon>
        <taxon>Pseudomonadales</taxon>
        <taxon>Marinobacteraceae</taxon>
        <taxon>Marinobacter</taxon>
    </lineage>
</organism>
<dbReference type="Proteomes" id="UP000313645">
    <property type="component" value="Unassembled WGS sequence"/>
</dbReference>
<evidence type="ECO:0000313" key="2">
    <source>
        <dbReference type="Proteomes" id="UP000313645"/>
    </source>
</evidence>
<keyword evidence="2" id="KW-1185">Reference proteome</keyword>
<gene>
    <name evidence="1" type="ORF">EZI54_19750</name>
</gene>
<name>A0ABY1ZF70_9GAMM</name>
<dbReference type="EMBL" id="SJDL01000041">
    <property type="protein sequence ID" value="TBW49363.1"/>
    <property type="molecule type" value="Genomic_DNA"/>
</dbReference>
<sequence>MRARFKIADKSGSGDHNRNIVALITPDDGNPRIVTIYISDTDADFKARNAALKELGVAVIRVIED</sequence>
<dbReference type="InterPro" id="IPR012338">
    <property type="entry name" value="Beta-lactam/transpept-like"/>
</dbReference>
<dbReference type="Gene3D" id="3.40.710.10">
    <property type="entry name" value="DD-peptidase/beta-lactamase superfamily"/>
    <property type="match status" value="1"/>
</dbReference>